<evidence type="ECO:0000313" key="6">
    <source>
        <dbReference type="EMBL" id="KAF7276029.1"/>
    </source>
</evidence>
<sequence length="354" mass="39528">LSENAAFETLKHAEPFKDKIIAVGLDSSEVGHPPSKFQRVFAEAKKQSYLLVAHAGEEGPPEYVWEALDLLQVNRIDHGVRSEEDPVLLQRLIDEKMPLTVCPLSNLKLCVVEDMSQHNIKRLLDMGVKVTVNSDDPAYFGGYMNDNYLAISEALDLSESTLKQLAKNAENAAFETLKHAEPFKDKIIAVGLDSSEVGHPPSKFQRVFAEAKKQSYLLVAHAGEEGPPEYVWEALDLLQVNRIDHGVRSEEDPVLLQRLIDEKMPLTVCPLSNLKLCVVEDMSQHNIKRLLDMGVKVTVNSDDPAYFGGYMNDNYLAISEALDLSESTLKQLAKNAFEASFLPDAQKIAWINRI</sequence>
<dbReference type="EMBL" id="JAACXV010008515">
    <property type="protein sequence ID" value="KAF7276029.1"/>
    <property type="molecule type" value="Genomic_DNA"/>
</dbReference>
<dbReference type="Pfam" id="PF00962">
    <property type="entry name" value="A_deaminase"/>
    <property type="match status" value="2"/>
</dbReference>
<feature type="domain" description="Adenosine deaminase" evidence="5">
    <location>
        <begin position="176"/>
        <end position="353"/>
    </location>
</feature>
<protein>
    <recommendedName>
        <fullName evidence="5">Adenosine deaminase domain-containing protein</fullName>
    </recommendedName>
</protein>
<keyword evidence="3" id="KW-0378">Hydrolase</keyword>
<dbReference type="GO" id="GO:0000034">
    <property type="term" value="F:adenine deaminase activity"/>
    <property type="evidence" value="ECO:0007669"/>
    <property type="project" value="TreeGrafter"/>
</dbReference>
<dbReference type="InterPro" id="IPR032466">
    <property type="entry name" value="Metal_Hydrolase"/>
</dbReference>
<dbReference type="GO" id="GO:0006146">
    <property type="term" value="P:adenine catabolic process"/>
    <property type="evidence" value="ECO:0007669"/>
    <property type="project" value="TreeGrafter"/>
</dbReference>
<dbReference type="GO" id="GO:0043103">
    <property type="term" value="P:hypoxanthine salvage"/>
    <property type="evidence" value="ECO:0007669"/>
    <property type="project" value="TreeGrafter"/>
</dbReference>
<keyword evidence="2" id="KW-0479">Metal-binding</keyword>
<comment type="caution">
    <text evidence="6">The sequence shown here is derived from an EMBL/GenBank/DDBJ whole genome shotgun (WGS) entry which is preliminary data.</text>
</comment>
<dbReference type="SUPFAM" id="SSF51556">
    <property type="entry name" value="Metallo-dependent hydrolases"/>
    <property type="match status" value="2"/>
</dbReference>
<keyword evidence="4" id="KW-0862">Zinc</keyword>
<reference evidence="6" key="1">
    <citation type="submission" date="2020-08" db="EMBL/GenBank/DDBJ databases">
        <title>Genome sequencing and assembly of the red palm weevil Rhynchophorus ferrugineus.</title>
        <authorList>
            <person name="Dias G.B."/>
            <person name="Bergman C.M."/>
            <person name="Manee M."/>
        </authorList>
    </citation>
    <scope>NUCLEOTIDE SEQUENCE</scope>
    <source>
        <strain evidence="6">AA-2017</strain>
        <tissue evidence="6">Whole larva</tissue>
    </source>
</reference>
<organism evidence="6 7">
    <name type="scientific">Rhynchophorus ferrugineus</name>
    <name type="common">Red palm weevil</name>
    <name type="synonym">Curculio ferrugineus</name>
    <dbReference type="NCBI Taxonomy" id="354439"/>
    <lineage>
        <taxon>Eukaryota</taxon>
        <taxon>Metazoa</taxon>
        <taxon>Ecdysozoa</taxon>
        <taxon>Arthropoda</taxon>
        <taxon>Hexapoda</taxon>
        <taxon>Insecta</taxon>
        <taxon>Pterygota</taxon>
        <taxon>Neoptera</taxon>
        <taxon>Endopterygota</taxon>
        <taxon>Coleoptera</taxon>
        <taxon>Polyphaga</taxon>
        <taxon>Cucujiformia</taxon>
        <taxon>Curculionidae</taxon>
        <taxon>Dryophthorinae</taxon>
        <taxon>Rhynchophorus</taxon>
    </lineage>
</organism>
<accession>A0A834MF33</accession>
<keyword evidence="7" id="KW-1185">Reference proteome</keyword>
<evidence type="ECO:0000259" key="5">
    <source>
        <dbReference type="Pfam" id="PF00962"/>
    </source>
</evidence>
<name>A0A834MF33_RHYFE</name>
<evidence type="ECO:0000256" key="4">
    <source>
        <dbReference type="ARBA" id="ARBA00022833"/>
    </source>
</evidence>
<evidence type="ECO:0000313" key="7">
    <source>
        <dbReference type="Proteomes" id="UP000625711"/>
    </source>
</evidence>
<dbReference type="NCBIfam" id="TIGR01430">
    <property type="entry name" value="aden_deam"/>
    <property type="match status" value="1"/>
</dbReference>
<dbReference type="GO" id="GO:0046872">
    <property type="term" value="F:metal ion binding"/>
    <property type="evidence" value="ECO:0007669"/>
    <property type="project" value="UniProtKB-KW"/>
</dbReference>
<dbReference type="GO" id="GO:0005829">
    <property type="term" value="C:cytosol"/>
    <property type="evidence" value="ECO:0007669"/>
    <property type="project" value="TreeGrafter"/>
</dbReference>
<dbReference type="AlphaFoldDB" id="A0A834MF33"/>
<dbReference type="Gene3D" id="3.20.20.140">
    <property type="entry name" value="Metal-dependent hydrolases"/>
    <property type="match status" value="2"/>
</dbReference>
<evidence type="ECO:0000256" key="3">
    <source>
        <dbReference type="ARBA" id="ARBA00022801"/>
    </source>
</evidence>
<dbReference type="Proteomes" id="UP000625711">
    <property type="component" value="Unassembled WGS sequence"/>
</dbReference>
<comment type="cofactor">
    <cofactor evidence="1">
        <name>Zn(2+)</name>
        <dbReference type="ChEBI" id="CHEBI:29105"/>
    </cofactor>
</comment>
<proteinExistence type="predicted"/>
<dbReference type="PANTHER" id="PTHR43114:SF6">
    <property type="entry name" value="ADENINE DEAMINASE"/>
    <property type="match status" value="1"/>
</dbReference>
<feature type="domain" description="Adenosine deaminase" evidence="5">
    <location>
        <begin position="8"/>
        <end position="174"/>
    </location>
</feature>
<dbReference type="PANTHER" id="PTHR43114">
    <property type="entry name" value="ADENINE DEAMINASE"/>
    <property type="match status" value="1"/>
</dbReference>
<gene>
    <name evidence="6" type="ORF">GWI33_010993</name>
</gene>
<dbReference type="InterPro" id="IPR006330">
    <property type="entry name" value="Ado/ade_deaminase"/>
</dbReference>
<evidence type="ECO:0000256" key="2">
    <source>
        <dbReference type="ARBA" id="ARBA00022723"/>
    </source>
</evidence>
<dbReference type="InterPro" id="IPR001365">
    <property type="entry name" value="A_deaminase_dom"/>
</dbReference>
<feature type="non-terminal residue" evidence="6">
    <location>
        <position position="1"/>
    </location>
</feature>
<dbReference type="OrthoDB" id="272271at2759"/>
<evidence type="ECO:0000256" key="1">
    <source>
        <dbReference type="ARBA" id="ARBA00001947"/>
    </source>
</evidence>